<dbReference type="OrthoDB" id="8215557at2"/>
<sequence length="241" mass="26007">MSLSRTAIRAALVIAVTAGLLAIWQSARGGETPTLAPAVKHGTSTTLTRLYPNGIVVVGDSITARYNDEPGDAEQGWWSIVGRHFGAHVTTYAQSGSGYLRQGKQCSGDRFIDRPQAFRHTAPSLFIVEGGRNDWSICLEGQHVPATDQQIAEAVDHYLDVLQRQLPRSTRIVVLGPPWGPESPWDGKRVTSIVHTAAQRHGLKYVSTTGTLDDPARVVDGVHPNRDGSTALAERVISALS</sequence>
<dbReference type="EMBL" id="VDUX01000002">
    <property type="protein sequence ID" value="TXL62029.1"/>
    <property type="molecule type" value="Genomic_DNA"/>
</dbReference>
<dbReference type="RefSeq" id="WP_147684311.1">
    <property type="nucleotide sequence ID" value="NZ_VDUX01000002.1"/>
</dbReference>
<evidence type="ECO:0000259" key="1">
    <source>
        <dbReference type="Pfam" id="PF13472"/>
    </source>
</evidence>
<dbReference type="InterPro" id="IPR036514">
    <property type="entry name" value="SGNH_hydro_sf"/>
</dbReference>
<organism evidence="2 3">
    <name type="scientific">Aeromicrobium terrae</name>
    <dbReference type="NCBI Taxonomy" id="2498846"/>
    <lineage>
        <taxon>Bacteria</taxon>
        <taxon>Bacillati</taxon>
        <taxon>Actinomycetota</taxon>
        <taxon>Actinomycetes</taxon>
        <taxon>Propionibacteriales</taxon>
        <taxon>Nocardioidaceae</taxon>
        <taxon>Aeromicrobium</taxon>
    </lineage>
</organism>
<dbReference type="Proteomes" id="UP000321571">
    <property type="component" value="Unassembled WGS sequence"/>
</dbReference>
<name>A0A5C8NJT9_9ACTN</name>
<keyword evidence="2" id="KW-0378">Hydrolase</keyword>
<comment type="caution">
    <text evidence="2">The sequence shown here is derived from an EMBL/GenBank/DDBJ whole genome shotgun (WGS) entry which is preliminary data.</text>
</comment>
<evidence type="ECO:0000313" key="3">
    <source>
        <dbReference type="Proteomes" id="UP000321571"/>
    </source>
</evidence>
<dbReference type="GO" id="GO:0016787">
    <property type="term" value="F:hydrolase activity"/>
    <property type="evidence" value="ECO:0007669"/>
    <property type="project" value="UniProtKB-KW"/>
</dbReference>
<dbReference type="CDD" id="cd00229">
    <property type="entry name" value="SGNH_hydrolase"/>
    <property type="match status" value="1"/>
</dbReference>
<reference evidence="2 3" key="1">
    <citation type="submission" date="2019-06" db="EMBL/GenBank/DDBJ databases">
        <title>Aeromicrobium sp. nov., isolated from a maize field.</title>
        <authorList>
            <person name="Lin S.-Y."/>
            <person name="Tsai C.-F."/>
            <person name="Young C.-C."/>
        </authorList>
    </citation>
    <scope>NUCLEOTIDE SEQUENCE [LARGE SCALE GENOMIC DNA]</scope>
    <source>
        <strain evidence="2 3">CC-CFT486</strain>
    </source>
</reference>
<proteinExistence type="predicted"/>
<dbReference type="InterPro" id="IPR013830">
    <property type="entry name" value="SGNH_hydro"/>
</dbReference>
<dbReference type="Gene3D" id="3.40.50.1110">
    <property type="entry name" value="SGNH hydrolase"/>
    <property type="match status" value="1"/>
</dbReference>
<accession>A0A5C8NJT9</accession>
<evidence type="ECO:0000313" key="2">
    <source>
        <dbReference type="EMBL" id="TXL62029.1"/>
    </source>
</evidence>
<keyword evidence="3" id="KW-1185">Reference proteome</keyword>
<dbReference type="SUPFAM" id="SSF52266">
    <property type="entry name" value="SGNH hydrolase"/>
    <property type="match status" value="1"/>
</dbReference>
<feature type="domain" description="SGNH hydrolase-type esterase" evidence="1">
    <location>
        <begin position="57"/>
        <end position="229"/>
    </location>
</feature>
<dbReference type="AlphaFoldDB" id="A0A5C8NJT9"/>
<protein>
    <submittedName>
        <fullName evidence="2">SGNH/GDSL hydrolase family protein</fullName>
    </submittedName>
</protein>
<gene>
    <name evidence="2" type="ORF">FHP06_04775</name>
</gene>
<dbReference type="Pfam" id="PF13472">
    <property type="entry name" value="Lipase_GDSL_2"/>
    <property type="match status" value="1"/>
</dbReference>